<gene>
    <name evidence="2" type="ORF">PAPYR_73</name>
</gene>
<feature type="compositionally biased region" description="Polar residues" evidence="1">
    <location>
        <begin position="52"/>
        <end position="61"/>
    </location>
</feature>
<feature type="region of interest" description="Disordered" evidence="1">
    <location>
        <begin position="49"/>
        <end position="85"/>
    </location>
</feature>
<proteinExistence type="predicted"/>
<dbReference type="EMBL" id="JAPMOS010000001">
    <property type="protein sequence ID" value="KAJ4462869.1"/>
    <property type="molecule type" value="Genomic_DNA"/>
</dbReference>
<protein>
    <submittedName>
        <fullName evidence="2">Uncharacterized protein</fullName>
    </submittedName>
</protein>
<reference evidence="2" key="1">
    <citation type="journal article" date="2022" name="bioRxiv">
        <title>Genomics of Preaxostyla Flagellates Illuminates Evolutionary Transitions and the Path Towards Mitochondrial Loss.</title>
        <authorList>
            <person name="Novak L.V.F."/>
            <person name="Treitli S.C."/>
            <person name="Pyrih J."/>
            <person name="Halakuc P."/>
            <person name="Pipaliya S.V."/>
            <person name="Vacek V."/>
            <person name="Brzon O."/>
            <person name="Soukal P."/>
            <person name="Eme L."/>
            <person name="Dacks J.B."/>
            <person name="Karnkowska A."/>
            <person name="Elias M."/>
            <person name="Hampl V."/>
        </authorList>
    </citation>
    <scope>NUCLEOTIDE SEQUENCE</scope>
    <source>
        <strain evidence="2">RCP-MX</strain>
    </source>
</reference>
<comment type="caution">
    <text evidence="2">The sequence shown here is derived from an EMBL/GenBank/DDBJ whole genome shotgun (WGS) entry which is preliminary data.</text>
</comment>
<accession>A0ABQ8UUS9</accession>
<evidence type="ECO:0000313" key="2">
    <source>
        <dbReference type="EMBL" id="KAJ4462869.1"/>
    </source>
</evidence>
<evidence type="ECO:0000313" key="3">
    <source>
        <dbReference type="Proteomes" id="UP001141327"/>
    </source>
</evidence>
<keyword evidence="3" id="KW-1185">Reference proteome</keyword>
<dbReference type="Proteomes" id="UP001141327">
    <property type="component" value="Unassembled WGS sequence"/>
</dbReference>
<sequence length="85" mass="9244">MTESLPPLSSLLKHLETEASVMQLTKDKLTEQLQKLQREEAQLVRKLELLGTATQQPSSAPENPVPAPDAVKPQAPLSQDGSQTT</sequence>
<organism evidence="2 3">
    <name type="scientific">Paratrimastix pyriformis</name>
    <dbReference type="NCBI Taxonomy" id="342808"/>
    <lineage>
        <taxon>Eukaryota</taxon>
        <taxon>Metamonada</taxon>
        <taxon>Preaxostyla</taxon>
        <taxon>Paratrimastigidae</taxon>
        <taxon>Paratrimastix</taxon>
    </lineage>
</organism>
<name>A0ABQ8UUS9_9EUKA</name>
<feature type="compositionally biased region" description="Polar residues" evidence="1">
    <location>
        <begin position="76"/>
        <end position="85"/>
    </location>
</feature>
<evidence type="ECO:0000256" key="1">
    <source>
        <dbReference type="SAM" id="MobiDB-lite"/>
    </source>
</evidence>